<dbReference type="InterPro" id="IPR007487">
    <property type="entry name" value="ABC_transpt-TYRBP-like"/>
</dbReference>
<dbReference type="PROSITE" id="PS51257">
    <property type="entry name" value="PROKAR_LIPOPROTEIN"/>
    <property type="match status" value="1"/>
</dbReference>
<evidence type="ECO:0000313" key="3">
    <source>
        <dbReference type="Proteomes" id="UP001556040"/>
    </source>
</evidence>
<dbReference type="PANTHER" id="PTHR35271">
    <property type="entry name" value="ABC TRANSPORTER, SUBSTRATE-BINDING LIPOPROTEIN-RELATED"/>
    <property type="match status" value="1"/>
</dbReference>
<keyword evidence="1" id="KW-0732">Signal</keyword>
<dbReference type="RefSeq" id="WP_367779018.1">
    <property type="nucleotide sequence ID" value="NZ_JBFMIA010000004.1"/>
</dbReference>
<keyword evidence="3" id="KW-1185">Reference proteome</keyword>
<dbReference type="InterPro" id="IPR028082">
    <property type="entry name" value="Peripla_BP_I"/>
</dbReference>
<accession>A0ABV3Q2F5</accession>
<proteinExistence type="predicted"/>
<dbReference type="PANTHER" id="PTHR35271:SF1">
    <property type="entry name" value="ABC TRANSPORTER, SUBSTRATE-BINDING LIPOPROTEIN"/>
    <property type="match status" value="1"/>
</dbReference>
<dbReference type="Gene3D" id="3.40.50.2300">
    <property type="match status" value="2"/>
</dbReference>
<dbReference type="SUPFAM" id="SSF53822">
    <property type="entry name" value="Periplasmic binding protein-like I"/>
    <property type="match status" value="1"/>
</dbReference>
<reference evidence="2 3" key="1">
    <citation type="journal article" date="1979" name="Int. J. Syst. Evol. Microbiol.">
        <title>Bacillus globisporus subsp. marinus subsp. nov.</title>
        <authorList>
            <person name="Liu H."/>
        </authorList>
    </citation>
    <scope>NUCLEOTIDE SEQUENCE [LARGE SCALE GENOMIC DNA]</scope>
    <source>
        <strain evidence="2 3">DSM 1297</strain>
    </source>
</reference>
<evidence type="ECO:0000256" key="1">
    <source>
        <dbReference type="SAM" id="SignalP"/>
    </source>
</evidence>
<feature type="signal peptide" evidence="1">
    <location>
        <begin position="1"/>
        <end position="27"/>
    </location>
</feature>
<name>A0ABV3Q2F5_9BACL</name>
<comment type="caution">
    <text evidence="2">The sequence shown here is derived from an EMBL/GenBank/DDBJ whole genome shotgun (WGS) entry which is preliminary data.</text>
</comment>
<dbReference type="CDD" id="cd06325">
    <property type="entry name" value="PBP1_ABC_unchar_transporter"/>
    <property type="match status" value="1"/>
</dbReference>
<evidence type="ECO:0000313" key="2">
    <source>
        <dbReference type="EMBL" id="MEW9501532.1"/>
    </source>
</evidence>
<dbReference type="Pfam" id="PF04392">
    <property type="entry name" value="ABC_sub_bind"/>
    <property type="match status" value="1"/>
</dbReference>
<protein>
    <submittedName>
        <fullName evidence="2">ABC transporter substrate-binding protein</fullName>
    </submittedName>
</protein>
<organism evidence="2 3">
    <name type="scientific">Jeotgalibacillus marinus</name>
    <dbReference type="NCBI Taxonomy" id="86667"/>
    <lineage>
        <taxon>Bacteria</taxon>
        <taxon>Bacillati</taxon>
        <taxon>Bacillota</taxon>
        <taxon>Bacilli</taxon>
        <taxon>Bacillales</taxon>
        <taxon>Caryophanaceae</taxon>
        <taxon>Jeotgalibacillus</taxon>
    </lineage>
</organism>
<dbReference type="EMBL" id="JBFMIA010000004">
    <property type="protein sequence ID" value="MEW9501532.1"/>
    <property type="molecule type" value="Genomic_DNA"/>
</dbReference>
<feature type="chain" id="PRO_5045296151" evidence="1">
    <location>
        <begin position="28"/>
        <end position="339"/>
    </location>
</feature>
<gene>
    <name evidence="2" type="ORF">AB1471_06915</name>
</gene>
<dbReference type="Proteomes" id="UP001556040">
    <property type="component" value="Unassembled WGS sequence"/>
</dbReference>
<sequence length="339" mass="35474">MKKKLAGFSSVFLASALILGACGGDEADNGGSSSNGDDKENVTIGVTQIVEHPSLDDAFEGFKEALEENGYIEGENVTFDEHNAANDMSANSTIATNLASSGVDLIFANSTPSAQSVLNATTDIPIVFTAVTDPVGAELVEALDKPGENITGTTDSHPDAISNTINFMIDELEADTIGVIYNAGEQNSTVQFEEVKRIAEEGGVKVEGASVSTSAEVKQAAESLLGRADAMYVPTDNTVVSALDSVIGVAEDNDIPLLVGELDSMERGGLAASGFNYFDLGYDTGLMAVDILNGDKTTAEIPVALPQSIELVINTQAAEKQGVEIKDEWSDMAEMFEGN</sequence>